<dbReference type="Proteomes" id="UP000704611">
    <property type="component" value="Unassembled WGS sequence"/>
</dbReference>
<gene>
    <name evidence="4 5" type="primary">cysQ</name>
    <name evidence="5" type="ORF">KQY15_15155</name>
</gene>
<evidence type="ECO:0000256" key="2">
    <source>
        <dbReference type="ARBA" id="ARBA00022723"/>
    </source>
</evidence>
<keyword evidence="2 4" id="KW-0479">Metal-binding</keyword>
<keyword evidence="4 5" id="KW-0378">Hydrolase</keyword>
<feature type="binding site" evidence="4">
    <location>
        <position position="69"/>
    </location>
    <ligand>
        <name>substrate</name>
    </ligand>
</feature>
<evidence type="ECO:0000256" key="3">
    <source>
        <dbReference type="ARBA" id="ARBA00022842"/>
    </source>
</evidence>
<dbReference type="GO" id="GO:0008441">
    <property type="term" value="F:3'(2'),5'-bisphosphate nucleotidase activity"/>
    <property type="evidence" value="ECO:0007669"/>
    <property type="project" value="UniProtKB-EC"/>
</dbReference>
<keyword evidence="4" id="KW-1003">Cell membrane</keyword>
<dbReference type="RefSeq" id="WP_217670641.1">
    <property type="nucleotide sequence ID" value="NZ_JAHRID010000007.1"/>
</dbReference>
<dbReference type="PANTHER" id="PTHR43028:SF5">
    <property type="entry name" value="3'(2'),5'-BISPHOSPHATE NUCLEOTIDASE 1"/>
    <property type="match status" value="1"/>
</dbReference>
<dbReference type="EC" id="3.1.3.7" evidence="4"/>
<feature type="binding site" evidence="4">
    <location>
        <position position="91"/>
    </location>
    <ligand>
        <name>Mg(2+)</name>
        <dbReference type="ChEBI" id="CHEBI:18420"/>
        <label>1</label>
    </ligand>
</feature>
<feature type="binding site" evidence="4">
    <location>
        <position position="92"/>
    </location>
    <ligand>
        <name>Mg(2+)</name>
        <dbReference type="ChEBI" id="CHEBI:18420"/>
        <label>2</label>
    </ligand>
</feature>
<dbReference type="PROSITE" id="PS00629">
    <property type="entry name" value="IMP_1"/>
    <property type="match status" value="1"/>
</dbReference>
<feature type="binding site" evidence="4">
    <location>
        <position position="89"/>
    </location>
    <ligand>
        <name>Mg(2+)</name>
        <dbReference type="ChEBI" id="CHEBI:18420"/>
        <label>1</label>
    </ligand>
</feature>
<evidence type="ECO:0000256" key="1">
    <source>
        <dbReference type="ARBA" id="ARBA00001625"/>
    </source>
</evidence>
<dbReference type="Pfam" id="PF00459">
    <property type="entry name" value="Inositol_P"/>
    <property type="match status" value="1"/>
</dbReference>
<sequence>MTATLLPAIIQIAEQAGEAILAIYGRDQADFNISAKSDDSPLTAADMAAHRLIVAELAKLTPELPILSEEAADISWDIRKSWQRYWLVDPLDGTKEFIKRNGEFTVNIALIDNGEPVLGVVHAPVLAKTYYAAKGEGAFLKHAGNVRPIKVNQASRDQLVKVVGSRSHPSPDLAGYLAQFDQHEMVPVGSSLKFCLVADGTADVYPRFGPTMAWDTGAGHIVATEAGATVSFDGISGKVYQREQLLNPNFMVSALVQATGD</sequence>
<protein>
    <recommendedName>
        <fullName evidence="4">3'(2'),5'-bisphosphate nucleotidase CysQ</fullName>
        <ecNumber evidence="4">3.1.3.7</ecNumber>
    </recommendedName>
    <alternativeName>
        <fullName evidence="4">3'(2'),5-bisphosphonucleoside 3'(2')-phosphohydrolase</fullName>
    </alternativeName>
    <alternativeName>
        <fullName evidence="4">3'-phosphoadenosine 5'-phosphate phosphatase</fullName>
        <shortName evidence="4">PAP phosphatase</shortName>
    </alternativeName>
</protein>
<name>A0ABS6MNP4_9GAMM</name>
<keyword evidence="4" id="KW-0997">Cell inner membrane</keyword>
<accession>A0ABS6MNP4</accession>
<feature type="binding site" evidence="4">
    <location>
        <position position="89"/>
    </location>
    <ligand>
        <name>Mg(2+)</name>
        <dbReference type="ChEBI" id="CHEBI:18420"/>
        <label>2</label>
    </ligand>
</feature>
<feature type="binding site" evidence="4">
    <location>
        <position position="69"/>
    </location>
    <ligand>
        <name>Mg(2+)</name>
        <dbReference type="ChEBI" id="CHEBI:18420"/>
        <label>1</label>
    </ligand>
</feature>
<keyword evidence="4" id="KW-0472">Membrane</keyword>
<evidence type="ECO:0000313" key="6">
    <source>
        <dbReference type="Proteomes" id="UP000704611"/>
    </source>
</evidence>
<dbReference type="NCBIfam" id="TIGR01331">
    <property type="entry name" value="bisphos_cysQ"/>
    <property type="match status" value="1"/>
</dbReference>
<evidence type="ECO:0000313" key="5">
    <source>
        <dbReference type="EMBL" id="MBV2130432.1"/>
    </source>
</evidence>
<organism evidence="5 6">
    <name type="scientific">Arsukibacterium indicum</name>
    <dbReference type="NCBI Taxonomy" id="2848612"/>
    <lineage>
        <taxon>Bacteria</taxon>
        <taxon>Pseudomonadati</taxon>
        <taxon>Pseudomonadota</taxon>
        <taxon>Gammaproteobacteria</taxon>
        <taxon>Chromatiales</taxon>
        <taxon>Chromatiaceae</taxon>
        <taxon>Arsukibacterium</taxon>
    </lineage>
</organism>
<comment type="similarity">
    <text evidence="4">Belongs to the inositol monophosphatase superfamily. CysQ family.</text>
</comment>
<dbReference type="InterPro" id="IPR020583">
    <property type="entry name" value="Inositol_monoP_metal-BS"/>
</dbReference>
<comment type="catalytic activity">
    <reaction evidence="1 4">
        <text>adenosine 3',5'-bisphosphate + H2O = AMP + phosphate</text>
        <dbReference type="Rhea" id="RHEA:10040"/>
        <dbReference type="ChEBI" id="CHEBI:15377"/>
        <dbReference type="ChEBI" id="CHEBI:43474"/>
        <dbReference type="ChEBI" id="CHEBI:58343"/>
        <dbReference type="ChEBI" id="CHEBI:456215"/>
        <dbReference type="EC" id="3.1.3.7"/>
    </reaction>
</comment>
<comment type="caution">
    <text evidence="5">The sequence shown here is derived from an EMBL/GenBank/DDBJ whole genome shotgun (WGS) entry which is preliminary data.</text>
</comment>
<dbReference type="CDD" id="cd01638">
    <property type="entry name" value="CysQ"/>
    <property type="match status" value="1"/>
</dbReference>
<dbReference type="HAMAP" id="MF_02095">
    <property type="entry name" value="CysQ"/>
    <property type="match status" value="1"/>
</dbReference>
<reference evidence="5 6" key="1">
    <citation type="submission" date="2021-06" db="EMBL/GenBank/DDBJ databases">
        <title>Rheinheimera indica sp. nov., isolated from deep-sea sediment.</title>
        <authorList>
            <person name="Wang Z."/>
            <person name="Zhang X.-Y."/>
        </authorList>
    </citation>
    <scope>NUCLEOTIDE SEQUENCE [LARGE SCALE GENOMIC DNA]</scope>
    <source>
        <strain evidence="5 6">SM2107</strain>
    </source>
</reference>
<comment type="subcellular location">
    <subcellularLocation>
        <location evidence="4">Cell inner membrane</location>
        <topology evidence="4">Peripheral membrane protein</topology>
        <orientation evidence="4">Cytoplasmic side</orientation>
    </subcellularLocation>
</comment>
<feature type="binding site" evidence="4">
    <location>
        <position position="215"/>
    </location>
    <ligand>
        <name>Mg(2+)</name>
        <dbReference type="ChEBI" id="CHEBI:18420"/>
        <label>2</label>
    </ligand>
</feature>
<comment type="cofactor">
    <cofactor evidence="4">
        <name>Mg(2+)</name>
        <dbReference type="ChEBI" id="CHEBI:18420"/>
    </cofactor>
</comment>
<dbReference type="InterPro" id="IPR050725">
    <property type="entry name" value="CysQ/Inositol_MonoPase"/>
</dbReference>
<dbReference type="PANTHER" id="PTHR43028">
    <property type="entry name" value="3'(2'),5'-BISPHOSPHATE NUCLEOTIDASE 1"/>
    <property type="match status" value="1"/>
</dbReference>
<feature type="binding site" evidence="4">
    <location>
        <begin position="91"/>
        <end position="94"/>
    </location>
    <ligand>
        <name>substrate</name>
    </ligand>
</feature>
<feature type="binding site" evidence="4">
    <location>
        <position position="215"/>
    </location>
    <ligand>
        <name>substrate</name>
    </ligand>
</feature>
<comment type="function">
    <text evidence="4">Converts adenosine-3',5'-bisphosphate (PAP) to AMP.</text>
</comment>
<proteinExistence type="inferred from homology"/>
<dbReference type="EMBL" id="JAHRID010000007">
    <property type="protein sequence ID" value="MBV2130432.1"/>
    <property type="molecule type" value="Genomic_DNA"/>
</dbReference>
<dbReference type="InterPro" id="IPR006240">
    <property type="entry name" value="CysQ"/>
</dbReference>
<keyword evidence="3 4" id="KW-0460">Magnesium</keyword>
<keyword evidence="6" id="KW-1185">Reference proteome</keyword>
<evidence type="ECO:0000256" key="4">
    <source>
        <dbReference type="HAMAP-Rule" id="MF_02095"/>
    </source>
</evidence>
<dbReference type="InterPro" id="IPR000760">
    <property type="entry name" value="Inositol_monophosphatase-like"/>
</dbReference>